<dbReference type="AlphaFoldDB" id="A0A4V2K9M8"/>
<keyword evidence="2" id="KW-1185">Reference proteome</keyword>
<gene>
    <name evidence="1" type="ORF">BD310DRAFT_914745</name>
</gene>
<accession>A0A4V2K9M8</accession>
<evidence type="ECO:0000313" key="2">
    <source>
        <dbReference type="Proteomes" id="UP000292082"/>
    </source>
</evidence>
<dbReference type="Proteomes" id="UP000292082">
    <property type="component" value="Unassembled WGS sequence"/>
</dbReference>
<name>A0A4V2K9M8_9APHY</name>
<organism evidence="1 2">
    <name type="scientific">Dichomitus squalens</name>
    <dbReference type="NCBI Taxonomy" id="114155"/>
    <lineage>
        <taxon>Eukaryota</taxon>
        <taxon>Fungi</taxon>
        <taxon>Dikarya</taxon>
        <taxon>Basidiomycota</taxon>
        <taxon>Agaricomycotina</taxon>
        <taxon>Agaricomycetes</taxon>
        <taxon>Polyporales</taxon>
        <taxon>Polyporaceae</taxon>
        <taxon>Dichomitus</taxon>
    </lineage>
</organism>
<reference evidence="1 2" key="1">
    <citation type="submission" date="2019-01" db="EMBL/GenBank/DDBJ databases">
        <title>Draft genome sequences of three monokaryotic isolates of the white-rot basidiomycete fungus Dichomitus squalens.</title>
        <authorList>
            <consortium name="DOE Joint Genome Institute"/>
            <person name="Lopez S.C."/>
            <person name="Andreopoulos B."/>
            <person name="Pangilinan J."/>
            <person name="Lipzen A."/>
            <person name="Riley R."/>
            <person name="Ahrendt S."/>
            <person name="Ng V."/>
            <person name="Barry K."/>
            <person name="Daum C."/>
            <person name="Grigoriev I.V."/>
            <person name="Hilden K.S."/>
            <person name="Makela M.R."/>
            <person name="de Vries R.P."/>
        </authorList>
    </citation>
    <scope>NUCLEOTIDE SEQUENCE [LARGE SCALE GENOMIC DNA]</scope>
    <source>
        <strain evidence="1 2">CBS 464.89</strain>
    </source>
</reference>
<protein>
    <submittedName>
        <fullName evidence="1">Uncharacterized protein</fullName>
    </submittedName>
</protein>
<evidence type="ECO:0000313" key="1">
    <source>
        <dbReference type="EMBL" id="TBU64488.1"/>
    </source>
</evidence>
<proteinExistence type="predicted"/>
<dbReference type="EMBL" id="ML145086">
    <property type="protein sequence ID" value="TBU64488.1"/>
    <property type="molecule type" value="Genomic_DNA"/>
</dbReference>
<sequence>MQQLGPRTGSGRMCAAQRMCPTSRLERACPHKPQDRRNNEGRWRRRKAVKRTITIVAVGLHLWRCGRLRR</sequence>